<dbReference type="PANTHER" id="PTHR43335">
    <property type="entry name" value="ABC TRANSPORTER, ATP-BINDING PROTEIN"/>
    <property type="match status" value="1"/>
</dbReference>
<dbReference type="PROSITE" id="PS50893">
    <property type="entry name" value="ABC_TRANSPORTER_2"/>
    <property type="match status" value="1"/>
</dbReference>
<dbReference type="CDD" id="cd03268">
    <property type="entry name" value="ABC_BcrA_bacitracin_resist"/>
    <property type="match status" value="1"/>
</dbReference>
<proteinExistence type="inferred from homology"/>
<dbReference type="Proteomes" id="UP000217564">
    <property type="component" value="Unassembled WGS sequence"/>
</dbReference>
<evidence type="ECO:0000256" key="4">
    <source>
        <dbReference type="ARBA" id="ARBA00022840"/>
    </source>
</evidence>
<reference evidence="6 8" key="1">
    <citation type="journal article" date="2017" name="Elife">
        <title>Extensive horizontal gene transfer in cheese-associated bacteria.</title>
        <authorList>
            <person name="Bonham K.S."/>
            <person name="Wolfe B.E."/>
            <person name="Dutton R.J."/>
        </authorList>
    </citation>
    <scope>NUCLEOTIDE SEQUENCE [LARGE SCALE GENOMIC DNA]</scope>
    <source>
        <strain evidence="6 8">947_7</strain>
    </source>
</reference>
<comment type="similarity">
    <text evidence="1">Belongs to the ABC transporter superfamily.</text>
</comment>
<dbReference type="GO" id="GO:0005524">
    <property type="term" value="F:ATP binding"/>
    <property type="evidence" value="ECO:0007669"/>
    <property type="project" value="UniProtKB-KW"/>
</dbReference>
<dbReference type="InterPro" id="IPR003593">
    <property type="entry name" value="AAA+_ATPase"/>
</dbReference>
<dbReference type="Pfam" id="PF00005">
    <property type="entry name" value="ABC_tran"/>
    <property type="match status" value="1"/>
</dbReference>
<dbReference type="InterPro" id="IPR027417">
    <property type="entry name" value="P-loop_NTPase"/>
</dbReference>
<evidence type="ECO:0000256" key="3">
    <source>
        <dbReference type="ARBA" id="ARBA00022741"/>
    </source>
</evidence>
<dbReference type="Gene3D" id="3.40.50.300">
    <property type="entry name" value="P-loop containing nucleotide triphosphate hydrolases"/>
    <property type="match status" value="1"/>
</dbReference>
<evidence type="ECO:0000313" key="6">
    <source>
        <dbReference type="EMBL" id="PCC44874.1"/>
    </source>
</evidence>
<dbReference type="Proteomes" id="UP000297736">
    <property type="component" value="Unassembled WGS sequence"/>
</dbReference>
<dbReference type="EMBL" id="NRGP01000049">
    <property type="protein sequence ID" value="PCC44874.1"/>
    <property type="molecule type" value="Genomic_DNA"/>
</dbReference>
<dbReference type="PANTHER" id="PTHR43335:SF4">
    <property type="entry name" value="ABC TRANSPORTER, ATP-BINDING PROTEIN"/>
    <property type="match status" value="1"/>
</dbReference>
<organism evidence="6 8">
    <name type="scientific">Brevibacterium aurantiacum</name>
    <dbReference type="NCBI Taxonomy" id="273384"/>
    <lineage>
        <taxon>Bacteria</taxon>
        <taxon>Bacillati</taxon>
        <taxon>Actinomycetota</taxon>
        <taxon>Actinomycetes</taxon>
        <taxon>Micrococcales</taxon>
        <taxon>Brevibacteriaceae</taxon>
        <taxon>Brevibacterium</taxon>
    </lineage>
</organism>
<dbReference type="SUPFAM" id="SSF52540">
    <property type="entry name" value="P-loop containing nucleoside triphosphate hydrolases"/>
    <property type="match status" value="1"/>
</dbReference>
<dbReference type="GO" id="GO:0016887">
    <property type="term" value="F:ATP hydrolysis activity"/>
    <property type="evidence" value="ECO:0007669"/>
    <property type="project" value="InterPro"/>
</dbReference>
<sequence length="321" mass="34597">MIQTHHLTKHYGDATVVDDLSFTVPNGSITGFLGPNGAGKSTTMRMILGLDRPSDGVALVDGEKFPDLRAPSRTVGAMLESGSRQPHLTARAYLAWQARAARLSKSRIDDVLDQTGLGEVARKQVRDFSLGMRQRLGIASALLGDPTHLILDEPINGLDPQGVLWARSLFKELANEGRTVFISSHLLSEMETVADRIIVIGQGRLIVESTMADLHQHARSSHTVAVSPEPDELVRLLERSDASVERDNTDKSGRTLTIRNLSAAQVGEIVADSGLPLHHLAQVQTTLEQAFMDLTAGALEYEGTENDPTLASVAATARMGG</sequence>
<comment type="caution">
    <text evidence="6">The sequence shown here is derived from an EMBL/GenBank/DDBJ whole genome shotgun (WGS) entry which is preliminary data.</text>
</comment>
<evidence type="ECO:0000313" key="9">
    <source>
        <dbReference type="Proteomes" id="UP000297736"/>
    </source>
</evidence>
<dbReference type="PROSITE" id="PS00211">
    <property type="entry name" value="ABC_TRANSPORTER_1"/>
    <property type="match status" value="1"/>
</dbReference>
<dbReference type="InterPro" id="IPR017871">
    <property type="entry name" value="ABC_transporter-like_CS"/>
</dbReference>
<evidence type="ECO:0000313" key="7">
    <source>
        <dbReference type="EMBL" id="TGD36399.1"/>
    </source>
</evidence>
<dbReference type="EMBL" id="RHFF01000037">
    <property type="protein sequence ID" value="TGD36399.1"/>
    <property type="molecule type" value="Genomic_DNA"/>
</dbReference>
<keyword evidence="3" id="KW-0547">Nucleotide-binding</keyword>
<feature type="domain" description="ABC transporter" evidence="5">
    <location>
        <begin position="2"/>
        <end position="227"/>
    </location>
</feature>
<keyword evidence="4 7" id="KW-0067">ATP-binding</keyword>
<dbReference type="AlphaFoldDB" id="A0A2A3YZZ4"/>
<protein>
    <submittedName>
        <fullName evidence="7">ABC transporter ATP-binding protein</fullName>
    </submittedName>
</protein>
<evidence type="ECO:0000259" key="5">
    <source>
        <dbReference type="PROSITE" id="PS50893"/>
    </source>
</evidence>
<evidence type="ECO:0000256" key="2">
    <source>
        <dbReference type="ARBA" id="ARBA00022448"/>
    </source>
</evidence>
<dbReference type="InterPro" id="IPR003439">
    <property type="entry name" value="ABC_transporter-like_ATP-bd"/>
</dbReference>
<keyword evidence="2" id="KW-0813">Transport</keyword>
<reference evidence="7 9" key="2">
    <citation type="submission" date="2018-10" db="EMBL/GenBank/DDBJ databases">
        <title>Brevibacterium genomes from Austrain hard cheese rinds.</title>
        <authorList>
            <person name="Anast J.M."/>
            <person name="Dzieciol M."/>
            <person name="Schultz D.L."/>
            <person name="Mann E."/>
            <person name="Wagner M."/>
            <person name="Schmitz-Esser S."/>
        </authorList>
    </citation>
    <scope>NUCLEOTIDE SEQUENCE [LARGE SCALE GENOMIC DNA]</scope>
    <source>
        <strain evidence="7 9">L261</strain>
    </source>
</reference>
<evidence type="ECO:0000256" key="1">
    <source>
        <dbReference type="ARBA" id="ARBA00005417"/>
    </source>
</evidence>
<dbReference type="SMART" id="SM00382">
    <property type="entry name" value="AAA"/>
    <property type="match status" value="1"/>
</dbReference>
<evidence type="ECO:0000313" key="8">
    <source>
        <dbReference type="Proteomes" id="UP000217564"/>
    </source>
</evidence>
<name>A0A2A3YZZ4_BREAU</name>
<gene>
    <name evidence="6" type="ORF">CIK64_18645</name>
    <name evidence="7" type="ORF">EB834_19850</name>
</gene>
<accession>A0A2A3YZZ4</accession>